<dbReference type="Proteomes" id="UP000465035">
    <property type="component" value="Chromosome"/>
</dbReference>
<organism evidence="1 2">
    <name type="scientific">Lentilactobacillus hilgardii</name>
    <name type="common">Lactobacillus hilgardii</name>
    <dbReference type="NCBI Taxonomy" id="1588"/>
    <lineage>
        <taxon>Bacteria</taxon>
        <taxon>Bacillati</taxon>
        <taxon>Bacillota</taxon>
        <taxon>Bacilli</taxon>
        <taxon>Lactobacillales</taxon>
        <taxon>Lactobacillaceae</taxon>
        <taxon>Lentilactobacillus</taxon>
    </lineage>
</organism>
<dbReference type="RefSeq" id="WP_003551813.1">
    <property type="nucleotide sequence ID" value="NZ_CABKOL010000106.1"/>
</dbReference>
<name>A0A6P1E734_LENHI</name>
<evidence type="ECO:0000313" key="1">
    <source>
        <dbReference type="EMBL" id="QHB51061.1"/>
    </source>
</evidence>
<reference evidence="1 2" key="1">
    <citation type="submission" date="2019-12" db="EMBL/GenBank/DDBJ databases">
        <title>Lactobacillus hilgardii FLUB.</title>
        <authorList>
            <person name="Gustaw K."/>
        </authorList>
    </citation>
    <scope>NUCLEOTIDE SEQUENCE [LARGE SCALE GENOMIC DNA]</scope>
    <source>
        <strain evidence="1 2">FLUB</strain>
    </source>
</reference>
<proteinExistence type="predicted"/>
<gene>
    <name evidence="1" type="ORF">GQR93_01895</name>
</gene>
<accession>A0A6P1E734</accession>
<dbReference type="GeneID" id="69057107"/>
<dbReference type="EMBL" id="CP047121">
    <property type="protein sequence ID" value="QHB51061.1"/>
    <property type="molecule type" value="Genomic_DNA"/>
</dbReference>
<evidence type="ECO:0000313" key="2">
    <source>
        <dbReference type="Proteomes" id="UP000465035"/>
    </source>
</evidence>
<sequence>MGWVKRLALLIGTIVLAGRGRIDPFLGILYNYYKYDQKVNMNDDKYRPLTQAYEARMPEGTSPDYPAAGTLLFTRSSAN</sequence>
<dbReference type="AlphaFoldDB" id="A0A6P1E734"/>
<protein>
    <submittedName>
        <fullName evidence="1">Uncharacterized protein</fullName>
    </submittedName>
</protein>